<dbReference type="GeneID" id="93507155"/>
<comment type="caution">
    <text evidence="1">The sequence shown here is derived from an EMBL/GenBank/DDBJ whole genome shotgun (WGS) entry which is preliminary data.</text>
</comment>
<accession>A0ABW7TX08</accession>
<evidence type="ECO:0000313" key="2">
    <source>
        <dbReference type="Proteomes" id="UP001611263"/>
    </source>
</evidence>
<keyword evidence="2" id="KW-1185">Reference proteome</keyword>
<protein>
    <recommendedName>
        <fullName evidence="3">SRPBCC family protein</fullName>
    </recommendedName>
</protein>
<organism evidence="1 2">
    <name type="scientific">Nocardia carnea</name>
    <dbReference type="NCBI Taxonomy" id="37328"/>
    <lineage>
        <taxon>Bacteria</taxon>
        <taxon>Bacillati</taxon>
        <taxon>Actinomycetota</taxon>
        <taxon>Actinomycetes</taxon>
        <taxon>Mycobacteriales</taxon>
        <taxon>Nocardiaceae</taxon>
        <taxon>Nocardia</taxon>
    </lineage>
</organism>
<dbReference type="RefSeq" id="WP_156052407.1">
    <property type="nucleotide sequence ID" value="NZ_JBIRUQ010000009.1"/>
</dbReference>
<sequence length="141" mass="15772">MFTINVRPGEWLGPDRILAVVELPVAGRRFAMASAVGTANDLDWALQFTDGYRFERIRELTVKGEGVIHTRVGRLPDSSVCIQYSGWALEVAVLRVGKLFGPGGDDLSFRSSMQEWIDNGCMGGLYDLDRVYMELRPCLEE</sequence>
<proteinExistence type="predicted"/>
<gene>
    <name evidence="1" type="ORF">ACH4WX_28820</name>
</gene>
<dbReference type="Proteomes" id="UP001611263">
    <property type="component" value="Unassembled WGS sequence"/>
</dbReference>
<evidence type="ECO:0000313" key="1">
    <source>
        <dbReference type="EMBL" id="MFI1464738.1"/>
    </source>
</evidence>
<dbReference type="EMBL" id="JBIRUQ010000009">
    <property type="protein sequence ID" value="MFI1464738.1"/>
    <property type="molecule type" value="Genomic_DNA"/>
</dbReference>
<reference evidence="1 2" key="1">
    <citation type="submission" date="2024-10" db="EMBL/GenBank/DDBJ databases">
        <title>The Natural Products Discovery Center: Release of the First 8490 Sequenced Strains for Exploring Actinobacteria Biosynthetic Diversity.</title>
        <authorList>
            <person name="Kalkreuter E."/>
            <person name="Kautsar S.A."/>
            <person name="Yang D."/>
            <person name="Bader C.D."/>
            <person name="Teijaro C.N."/>
            <person name="Fluegel L."/>
            <person name="Davis C.M."/>
            <person name="Simpson J.R."/>
            <person name="Lauterbach L."/>
            <person name="Steele A.D."/>
            <person name="Gui C."/>
            <person name="Meng S."/>
            <person name="Li G."/>
            <person name="Viehrig K."/>
            <person name="Ye F."/>
            <person name="Su P."/>
            <person name="Kiefer A.F."/>
            <person name="Nichols A."/>
            <person name="Cepeda A.J."/>
            <person name="Yan W."/>
            <person name="Fan B."/>
            <person name="Jiang Y."/>
            <person name="Adhikari A."/>
            <person name="Zheng C.-J."/>
            <person name="Schuster L."/>
            <person name="Cowan T.M."/>
            <person name="Smanski M.J."/>
            <person name="Chevrette M.G."/>
            <person name="De Carvalho L.P.S."/>
            <person name="Shen B."/>
        </authorList>
    </citation>
    <scope>NUCLEOTIDE SEQUENCE [LARGE SCALE GENOMIC DNA]</scope>
    <source>
        <strain evidence="1 2">NPDC020568</strain>
    </source>
</reference>
<name>A0ABW7TX08_9NOCA</name>
<evidence type="ECO:0008006" key="3">
    <source>
        <dbReference type="Google" id="ProtNLM"/>
    </source>
</evidence>